<dbReference type="InterPro" id="IPR035097">
    <property type="entry name" value="M29_N-terminal"/>
</dbReference>
<proteinExistence type="predicted"/>
<dbReference type="Pfam" id="PF02073">
    <property type="entry name" value="Peptidase_M29"/>
    <property type="match status" value="1"/>
</dbReference>
<dbReference type="InterPro" id="IPR000787">
    <property type="entry name" value="Peptidase_M29"/>
</dbReference>
<feature type="non-terminal residue" evidence="1">
    <location>
        <position position="47"/>
    </location>
</feature>
<keyword evidence="1" id="KW-0378">Hydrolase</keyword>
<comment type="caution">
    <text evidence="1">The sequence shown here is derived from an EMBL/GenBank/DDBJ whole genome shotgun (WGS) entry which is preliminary data.</text>
</comment>
<dbReference type="Gene3D" id="3.40.1830.10">
    <property type="entry name" value="Thermophilic metalloprotease (M29)"/>
    <property type="match status" value="1"/>
</dbReference>
<name>A0A8E0MDJ1_LACPA</name>
<sequence length="47" mass="5060">MTLPNFDKSLKQYAELAVDIGVAVKPGDTVYLQIAVDQAKLAQLIVA</sequence>
<dbReference type="EMBL" id="ANKD01000764">
    <property type="protein sequence ID" value="EPC69772.1"/>
    <property type="molecule type" value="Genomic_DNA"/>
</dbReference>
<organism evidence="1 2">
    <name type="scientific">Lacticaseibacillus paracasei subsp. paracasei Lpp71</name>
    <dbReference type="NCBI Taxonomy" id="1256207"/>
    <lineage>
        <taxon>Bacteria</taxon>
        <taxon>Bacillati</taxon>
        <taxon>Bacillota</taxon>
        <taxon>Bacilli</taxon>
        <taxon>Lactobacillales</taxon>
        <taxon>Lactobacillaceae</taxon>
        <taxon>Lacticaseibacillus</taxon>
    </lineage>
</organism>
<protein>
    <submittedName>
        <fullName evidence="1">Aminopeptidase pepS</fullName>
    </submittedName>
</protein>
<keyword evidence="1" id="KW-0031">Aminopeptidase</keyword>
<dbReference type="Proteomes" id="UP000014252">
    <property type="component" value="Unassembled WGS sequence"/>
</dbReference>
<keyword evidence="1" id="KW-0645">Protease</keyword>
<dbReference type="GO" id="GO:0004177">
    <property type="term" value="F:aminopeptidase activity"/>
    <property type="evidence" value="ECO:0007669"/>
    <property type="project" value="UniProtKB-KW"/>
</dbReference>
<accession>A0A8E0MDJ1</accession>
<dbReference type="AlphaFoldDB" id="A0A8E0MDJ1"/>
<dbReference type="GO" id="GO:0006508">
    <property type="term" value="P:proteolysis"/>
    <property type="evidence" value="ECO:0007669"/>
    <property type="project" value="InterPro"/>
</dbReference>
<reference evidence="1 2" key="1">
    <citation type="journal article" date="2013" name="PLoS ONE">
        <title>Lactobacillus paracasei comparative genomics: towards species pan-genome definition and exploitation of diversity.</title>
        <authorList>
            <person name="Smokvina T."/>
            <person name="Wels M."/>
            <person name="Polka J."/>
            <person name="Chervaux C."/>
            <person name="Brisse S."/>
            <person name="Boekhorst J."/>
            <person name="van Hylckama Vlieg J.E."/>
            <person name="Siezen R.J."/>
        </authorList>
    </citation>
    <scope>NUCLEOTIDE SEQUENCE [LARGE SCALE GENOMIC DNA]</scope>
    <source>
        <strain evidence="1 2">Lpp71</strain>
    </source>
</reference>
<dbReference type="SUPFAM" id="SSF144052">
    <property type="entry name" value="Thermophilic metalloprotease-like"/>
    <property type="match status" value="1"/>
</dbReference>
<gene>
    <name evidence="1" type="ORF">Lpp71_15134</name>
</gene>
<evidence type="ECO:0000313" key="1">
    <source>
        <dbReference type="EMBL" id="EPC69772.1"/>
    </source>
</evidence>
<evidence type="ECO:0000313" key="2">
    <source>
        <dbReference type="Proteomes" id="UP000014252"/>
    </source>
</evidence>